<feature type="compositionally biased region" description="Gly residues" evidence="4">
    <location>
        <begin position="275"/>
        <end position="286"/>
    </location>
</feature>
<feature type="region of interest" description="Disordered" evidence="4">
    <location>
        <begin position="80"/>
        <end position="110"/>
    </location>
</feature>
<dbReference type="PANTHER" id="PTHR13292">
    <property type="entry name" value="AUTOPHAGY-RELATED PROTEIN 101"/>
    <property type="match status" value="1"/>
</dbReference>
<feature type="region of interest" description="Disordered" evidence="4">
    <location>
        <begin position="199"/>
        <end position="219"/>
    </location>
</feature>
<evidence type="ECO:0000256" key="4">
    <source>
        <dbReference type="SAM" id="MobiDB-lite"/>
    </source>
</evidence>
<feature type="compositionally biased region" description="Low complexity" evidence="4">
    <location>
        <begin position="81"/>
        <end position="104"/>
    </location>
</feature>
<keyword evidence="3" id="KW-0072">Autophagy</keyword>
<proteinExistence type="inferred from homology"/>
<sequence>MDQQAPQEFILEAFADPPSVRDVVKGILHTIFFHRFFPSVAPRSREVLDVTLPYVADAELDTMIERRADELAQQLDAERINNNNNNNNNSNNNNSNSAKKAIGGSRRGGGGGAAGLGIGGVGGGGGDGRGTITVQFFEKKRRKAWYGGRDEEVCWESWTVKVTVAEPRTESGGFLLPSLSHPLLSLSLSPVLSFHPPPISSPPLFPPPPPASTPDDELTRTNTERAKVRAAMAQTLTATVMKLVTCVNSHKDHIPPITTSEANPFPYQIHVSPSGSGGGGAGGGAGDAATPDAAAAQARTGWTTRMGIY</sequence>
<dbReference type="InterPro" id="IPR012445">
    <property type="entry name" value="ATG101"/>
</dbReference>
<feature type="compositionally biased region" description="Pro residues" evidence="4">
    <location>
        <begin position="199"/>
        <end position="212"/>
    </location>
</feature>
<dbReference type="Proteomes" id="UP000294003">
    <property type="component" value="Unassembled WGS sequence"/>
</dbReference>
<feature type="region of interest" description="Disordered" evidence="4">
    <location>
        <begin position="272"/>
        <end position="309"/>
    </location>
</feature>
<comment type="similarity">
    <text evidence="1">Belongs to the ATG101 family.</text>
</comment>
<evidence type="ECO:0000313" key="5">
    <source>
        <dbReference type="EMBL" id="RYO78952.1"/>
    </source>
</evidence>
<feature type="compositionally biased region" description="Low complexity" evidence="4">
    <location>
        <begin position="287"/>
        <end position="301"/>
    </location>
</feature>
<organism evidence="5 6">
    <name type="scientific">Monosporascus cannonballus</name>
    <dbReference type="NCBI Taxonomy" id="155416"/>
    <lineage>
        <taxon>Eukaryota</taxon>
        <taxon>Fungi</taxon>
        <taxon>Dikarya</taxon>
        <taxon>Ascomycota</taxon>
        <taxon>Pezizomycotina</taxon>
        <taxon>Sordariomycetes</taxon>
        <taxon>Xylariomycetidae</taxon>
        <taxon>Xylariales</taxon>
        <taxon>Xylariales incertae sedis</taxon>
        <taxon>Monosporascus</taxon>
    </lineage>
</organism>
<protein>
    <recommendedName>
        <fullName evidence="2">Autophagy-related protein 101</fullName>
    </recommendedName>
</protein>
<reference evidence="5 6" key="1">
    <citation type="submission" date="2018-06" db="EMBL/GenBank/DDBJ databases">
        <title>Complete Genomes of Monosporascus.</title>
        <authorList>
            <person name="Robinson A.J."/>
            <person name="Natvig D.O."/>
        </authorList>
    </citation>
    <scope>NUCLEOTIDE SEQUENCE [LARGE SCALE GENOMIC DNA]</scope>
    <source>
        <strain evidence="5 6">CBS 609.92</strain>
    </source>
</reference>
<evidence type="ECO:0000256" key="2">
    <source>
        <dbReference type="ARBA" id="ARBA00018874"/>
    </source>
</evidence>
<name>A0ABY0GW80_9PEZI</name>
<dbReference type="Pfam" id="PF07855">
    <property type="entry name" value="ATG101"/>
    <property type="match status" value="1"/>
</dbReference>
<evidence type="ECO:0000313" key="6">
    <source>
        <dbReference type="Proteomes" id="UP000294003"/>
    </source>
</evidence>
<keyword evidence="6" id="KW-1185">Reference proteome</keyword>
<dbReference type="PANTHER" id="PTHR13292:SF0">
    <property type="entry name" value="AUTOPHAGY-RELATED PROTEIN 101"/>
    <property type="match status" value="1"/>
</dbReference>
<accession>A0ABY0GW80</accession>
<evidence type="ECO:0000256" key="1">
    <source>
        <dbReference type="ARBA" id="ARBA00007130"/>
    </source>
</evidence>
<dbReference type="EMBL" id="QJNS01000354">
    <property type="protein sequence ID" value="RYO78952.1"/>
    <property type="molecule type" value="Genomic_DNA"/>
</dbReference>
<comment type="caution">
    <text evidence="5">The sequence shown here is derived from an EMBL/GenBank/DDBJ whole genome shotgun (WGS) entry which is preliminary data.</text>
</comment>
<gene>
    <name evidence="5" type="ORF">DL762_008431</name>
</gene>
<evidence type="ECO:0000256" key="3">
    <source>
        <dbReference type="ARBA" id="ARBA00023006"/>
    </source>
</evidence>